<name>A0ABS4IMP7_9BACL</name>
<organism evidence="2 3">
    <name type="scientific">Paenibacillus eucommiae</name>
    <dbReference type="NCBI Taxonomy" id="1355755"/>
    <lineage>
        <taxon>Bacteria</taxon>
        <taxon>Bacillati</taxon>
        <taxon>Bacillota</taxon>
        <taxon>Bacilli</taxon>
        <taxon>Bacillales</taxon>
        <taxon>Paenibacillaceae</taxon>
        <taxon>Paenibacillus</taxon>
    </lineage>
</organism>
<evidence type="ECO:0000313" key="2">
    <source>
        <dbReference type="EMBL" id="MBP1988836.1"/>
    </source>
</evidence>
<protein>
    <submittedName>
        <fullName evidence="2">Diadenosine tetraphosphate (Ap4A) HIT family hydrolase</fullName>
    </submittedName>
</protein>
<keyword evidence="2" id="KW-0378">Hydrolase</keyword>
<comment type="caution">
    <text evidence="2">The sequence shown here is derived from an EMBL/GenBank/DDBJ whole genome shotgun (WGS) entry which is preliminary data.</text>
</comment>
<dbReference type="SUPFAM" id="SSF54197">
    <property type="entry name" value="HIT-like"/>
    <property type="match status" value="1"/>
</dbReference>
<evidence type="ECO:0000259" key="1">
    <source>
        <dbReference type="Pfam" id="PF01230"/>
    </source>
</evidence>
<dbReference type="Proteomes" id="UP001519287">
    <property type="component" value="Unassembled WGS sequence"/>
</dbReference>
<reference evidence="2 3" key="1">
    <citation type="submission" date="2021-03" db="EMBL/GenBank/DDBJ databases">
        <title>Genomic Encyclopedia of Type Strains, Phase IV (KMG-IV): sequencing the most valuable type-strain genomes for metagenomic binning, comparative biology and taxonomic classification.</title>
        <authorList>
            <person name="Goeker M."/>
        </authorList>
    </citation>
    <scope>NUCLEOTIDE SEQUENCE [LARGE SCALE GENOMIC DNA]</scope>
    <source>
        <strain evidence="2 3">DSM 26048</strain>
    </source>
</reference>
<dbReference type="InterPro" id="IPR036265">
    <property type="entry name" value="HIT-like_sf"/>
</dbReference>
<dbReference type="RefSeq" id="WP_209969318.1">
    <property type="nucleotide sequence ID" value="NZ_JAGGLB010000001.1"/>
</dbReference>
<sequence length="90" mass="10485">MKEICKLQVSTVYLNNEQEYQGRCTVVLNAHKTELFQLEDEERNQYMSDVAKVAEALKEEFAAEKINYAGVRRSRFAYPFSRCTQNQVSP</sequence>
<keyword evidence="3" id="KW-1185">Reference proteome</keyword>
<dbReference type="GO" id="GO:0016787">
    <property type="term" value="F:hydrolase activity"/>
    <property type="evidence" value="ECO:0007669"/>
    <property type="project" value="UniProtKB-KW"/>
</dbReference>
<dbReference type="InterPro" id="IPR011146">
    <property type="entry name" value="HIT-like"/>
</dbReference>
<feature type="domain" description="HIT" evidence="1">
    <location>
        <begin position="9"/>
        <end position="69"/>
    </location>
</feature>
<dbReference type="Gene3D" id="3.30.428.10">
    <property type="entry name" value="HIT-like"/>
    <property type="match status" value="1"/>
</dbReference>
<proteinExistence type="predicted"/>
<gene>
    <name evidence="2" type="ORF">J2Z66_000431</name>
</gene>
<accession>A0ABS4IMP7</accession>
<evidence type="ECO:0000313" key="3">
    <source>
        <dbReference type="Proteomes" id="UP001519287"/>
    </source>
</evidence>
<dbReference type="EMBL" id="JAGGLB010000001">
    <property type="protein sequence ID" value="MBP1988836.1"/>
    <property type="molecule type" value="Genomic_DNA"/>
</dbReference>
<dbReference type="Pfam" id="PF01230">
    <property type="entry name" value="HIT"/>
    <property type="match status" value="1"/>
</dbReference>